<feature type="domain" description="Partial AB-hydrolase lipase" evidence="10">
    <location>
        <begin position="43"/>
        <end position="102"/>
    </location>
</feature>
<evidence type="ECO:0000256" key="2">
    <source>
        <dbReference type="ARBA" id="ARBA00022729"/>
    </source>
</evidence>
<dbReference type="GO" id="GO:0016788">
    <property type="term" value="F:hydrolase activity, acting on ester bonds"/>
    <property type="evidence" value="ECO:0007669"/>
    <property type="project" value="InterPro"/>
</dbReference>
<dbReference type="InterPro" id="IPR025483">
    <property type="entry name" value="Lipase_euk"/>
</dbReference>
<dbReference type="Gene3D" id="3.40.50.1820">
    <property type="entry name" value="alpha/beta hydrolase"/>
    <property type="match status" value="1"/>
</dbReference>
<comment type="similarity">
    <text evidence="1 7">Belongs to the AB hydrolase superfamily. Lipase family.</text>
</comment>
<feature type="active site" description="Charge relay system" evidence="8">
    <location>
        <position position="353"/>
    </location>
</feature>
<protein>
    <recommendedName>
        <fullName evidence="7">Lipase</fullName>
    </recommendedName>
</protein>
<keyword evidence="6" id="KW-0325">Glycoprotein</keyword>
<evidence type="ECO:0000256" key="8">
    <source>
        <dbReference type="PIRSR" id="PIRSR000862-1"/>
    </source>
</evidence>
<gene>
    <name evidence="11" type="ORF">PYX00_006081</name>
</gene>
<comment type="caution">
    <text evidence="11">The sequence shown here is derived from an EMBL/GenBank/DDBJ whole genome shotgun (WGS) entry which is preliminary data.</text>
</comment>
<evidence type="ECO:0000256" key="5">
    <source>
        <dbReference type="ARBA" id="ARBA00023098"/>
    </source>
</evidence>
<dbReference type="FunFam" id="3.40.50.1820:FF:000021">
    <property type="entry name" value="Lipase"/>
    <property type="match status" value="1"/>
</dbReference>
<organism evidence="11">
    <name type="scientific">Menopon gallinae</name>
    <name type="common">poultry shaft louse</name>
    <dbReference type="NCBI Taxonomy" id="328185"/>
    <lineage>
        <taxon>Eukaryota</taxon>
        <taxon>Metazoa</taxon>
        <taxon>Ecdysozoa</taxon>
        <taxon>Arthropoda</taxon>
        <taxon>Hexapoda</taxon>
        <taxon>Insecta</taxon>
        <taxon>Pterygota</taxon>
        <taxon>Neoptera</taxon>
        <taxon>Paraneoptera</taxon>
        <taxon>Psocodea</taxon>
        <taxon>Troctomorpha</taxon>
        <taxon>Phthiraptera</taxon>
        <taxon>Amblycera</taxon>
        <taxon>Menoponidae</taxon>
        <taxon>Menopon</taxon>
    </lineage>
</organism>
<feature type="active site" description="Charge relay system" evidence="8">
    <location>
        <position position="384"/>
    </location>
</feature>
<evidence type="ECO:0000256" key="7">
    <source>
        <dbReference type="PIRNR" id="PIRNR000862"/>
    </source>
</evidence>
<dbReference type="AlphaFoldDB" id="A0AAW2HV38"/>
<dbReference type="InterPro" id="IPR006693">
    <property type="entry name" value="AB_hydrolase_lipase"/>
</dbReference>
<dbReference type="InterPro" id="IPR029058">
    <property type="entry name" value="AB_hydrolase_fold"/>
</dbReference>
<keyword evidence="4 7" id="KW-0442">Lipid degradation</keyword>
<feature type="chain" id="PRO_5043732987" description="Lipase" evidence="9">
    <location>
        <begin position="24"/>
        <end position="408"/>
    </location>
</feature>
<dbReference type="GO" id="GO:0016042">
    <property type="term" value="P:lipid catabolic process"/>
    <property type="evidence" value="ECO:0007669"/>
    <property type="project" value="UniProtKB-KW"/>
</dbReference>
<dbReference type="PIRSF" id="PIRSF000862">
    <property type="entry name" value="Steryl_ester_lip"/>
    <property type="match status" value="1"/>
</dbReference>
<dbReference type="SUPFAM" id="SSF53474">
    <property type="entry name" value="alpha/beta-Hydrolases"/>
    <property type="match status" value="1"/>
</dbReference>
<dbReference type="PANTHER" id="PTHR11005">
    <property type="entry name" value="LYSOSOMAL ACID LIPASE-RELATED"/>
    <property type="match status" value="1"/>
</dbReference>
<proteinExistence type="inferred from homology"/>
<evidence type="ECO:0000256" key="3">
    <source>
        <dbReference type="ARBA" id="ARBA00022801"/>
    </source>
</evidence>
<reference evidence="11" key="1">
    <citation type="journal article" date="2024" name="Gigascience">
        <title>Chromosome-level genome of the poultry shaft louse Menopon gallinae provides insight into the host-switching and adaptive evolution of parasitic lice.</title>
        <authorList>
            <person name="Xu Y."/>
            <person name="Ma L."/>
            <person name="Liu S."/>
            <person name="Liang Y."/>
            <person name="Liu Q."/>
            <person name="He Z."/>
            <person name="Tian L."/>
            <person name="Duan Y."/>
            <person name="Cai W."/>
            <person name="Li H."/>
            <person name="Song F."/>
        </authorList>
    </citation>
    <scope>NUCLEOTIDE SEQUENCE</scope>
    <source>
        <strain evidence="11">Cailab_2023a</strain>
    </source>
</reference>
<evidence type="ECO:0000256" key="9">
    <source>
        <dbReference type="SAM" id="SignalP"/>
    </source>
</evidence>
<keyword evidence="2 9" id="KW-0732">Signal</keyword>
<feature type="active site" description="Nucleophile" evidence="8">
    <location>
        <position position="178"/>
    </location>
</feature>
<dbReference type="Pfam" id="PF04083">
    <property type="entry name" value="Abhydro_lipase"/>
    <property type="match status" value="1"/>
</dbReference>
<evidence type="ECO:0000256" key="6">
    <source>
        <dbReference type="ARBA" id="ARBA00023180"/>
    </source>
</evidence>
<evidence type="ECO:0000259" key="10">
    <source>
        <dbReference type="Pfam" id="PF04083"/>
    </source>
</evidence>
<feature type="signal peptide" evidence="9">
    <location>
        <begin position="1"/>
        <end position="23"/>
    </location>
</feature>
<keyword evidence="5" id="KW-0443">Lipid metabolism</keyword>
<evidence type="ECO:0000313" key="11">
    <source>
        <dbReference type="EMBL" id="KAL0273416.1"/>
    </source>
</evidence>
<keyword evidence="3 7" id="KW-0378">Hydrolase</keyword>
<accession>A0AAW2HV38</accession>
<name>A0AAW2HV38_9NEOP</name>
<dbReference type="EMBL" id="JARGDH010000003">
    <property type="protein sequence ID" value="KAL0273416.1"/>
    <property type="molecule type" value="Genomic_DNA"/>
</dbReference>
<evidence type="ECO:0000256" key="4">
    <source>
        <dbReference type="ARBA" id="ARBA00022963"/>
    </source>
</evidence>
<evidence type="ECO:0000256" key="1">
    <source>
        <dbReference type="ARBA" id="ARBA00010701"/>
    </source>
</evidence>
<sequence>MMPLRFAAFVAVLVAFAAGTVRASDEPSEMDKSFMEDARLNFTQLATKYGYPSEIHTVRTSDGYLLTVHRIPYGKACGPGKDKVPVLLQHGLFCSSDDFIIMGPKKGLGYILADECYDVWLGNSRGNSYSRKHVSMNVKNKKFWEFSWHEMGSHDLPAMIDYITKKTGHPSIHYVGHSQGTTQFFIFGSLHPQYHSKIRSAHALSPVAFMKNLKSPALRALTIFHKPIHTLCDLVGIHEFFPTCQFLNLIGMNICKEQYPAFQAICQSVLFLIAGSNPALLNATMLPVIIGHTPAGASTRQLVHYAQGIQKDGFRMYDHGALKNIVKYGSIEPPSYKLDKINIPIAFYFSDNDWLADVKDVDRLADILPNLIGKFRIHHKLFGHLDYLWAVDVKPLVYDNLIKVLRRY</sequence>